<dbReference type="SMART" id="SM00422">
    <property type="entry name" value="HTH_MERR"/>
    <property type="match status" value="1"/>
</dbReference>
<dbReference type="PANTHER" id="PTHR30204:SF93">
    <property type="entry name" value="HTH MERR-TYPE DOMAIN-CONTAINING PROTEIN"/>
    <property type="match status" value="1"/>
</dbReference>
<reference evidence="4 5" key="1">
    <citation type="submission" date="2018-04" db="EMBL/GenBank/DDBJ databases">
        <title>Genomic Encyclopedia of Type Strains, Phase IV (KMG-IV): sequencing the most valuable type-strain genomes for metagenomic binning, comparative biology and taxonomic classification.</title>
        <authorList>
            <person name="Goeker M."/>
        </authorList>
    </citation>
    <scope>NUCLEOTIDE SEQUENCE [LARGE SCALE GENOMIC DNA]</scope>
    <source>
        <strain evidence="4 5">DSM 104150</strain>
    </source>
</reference>
<sequence length="276" mass="30504">MAAAKTRKRAGAGRAASRPDESRRPAEYSVEELARAARTTVRNVRAYQDRGLIPPPERRGRIGVYNDAHLSRLRIIGQMLERGYTLTSIGELLEAWERGSDLAGLFGLESAVSSPWTDESPKLYSLTDLVKLFGGNFKLPWLVKAAELGILIPEGARFRAPSPRMIQAGAELVTAGIPLDEMLDVVGRLRGNVEQAADQMVQLVEQHMFDRFGKGLPPADEVPRLGEIIWRLRPLVEMAVHAEVARAMEAAATRHLGDRLATILDHMTRAKKKAKT</sequence>
<dbReference type="CDD" id="cd04778">
    <property type="entry name" value="HTH_MerR-like_sg2"/>
    <property type="match status" value="1"/>
</dbReference>
<dbReference type="Gene3D" id="1.10.1660.10">
    <property type="match status" value="1"/>
</dbReference>
<protein>
    <submittedName>
        <fullName evidence="4">MerR-like DNA binding protein</fullName>
    </submittedName>
</protein>
<organism evidence="4 5">
    <name type="scientific">Sinimarinibacterium flocculans</name>
    <dbReference type="NCBI Taxonomy" id="985250"/>
    <lineage>
        <taxon>Bacteria</taxon>
        <taxon>Pseudomonadati</taxon>
        <taxon>Pseudomonadota</taxon>
        <taxon>Gammaproteobacteria</taxon>
        <taxon>Nevskiales</taxon>
        <taxon>Nevskiaceae</taxon>
        <taxon>Sinimarinibacterium</taxon>
    </lineage>
</organism>
<dbReference type="InterPro" id="IPR000551">
    <property type="entry name" value="MerR-type_HTH_dom"/>
</dbReference>
<feature type="compositionally biased region" description="Basic and acidic residues" evidence="2">
    <location>
        <begin position="17"/>
        <end position="26"/>
    </location>
</feature>
<feature type="domain" description="HTH merR-type" evidence="3">
    <location>
        <begin position="27"/>
        <end position="95"/>
    </location>
</feature>
<proteinExistence type="predicted"/>
<dbReference type="PANTHER" id="PTHR30204">
    <property type="entry name" value="REDOX-CYCLING DRUG-SENSING TRANSCRIPTIONAL ACTIVATOR SOXR"/>
    <property type="match status" value="1"/>
</dbReference>
<dbReference type="GO" id="GO:0003700">
    <property type="term" value="F:DNA-binding transcription factor activity"/>
    <property type="evidence" value="ECO:0007669"/>
    <property type="project" value="InterPro"/>
</dbReference>
<dbReference type="EMBL" id="QICN01000006">
    <property type="protein sequence ID" value="PXV67210.1"/>
    <property type="molecule type" value="Genomic_DNA"/>
</dbReference>
<dbReference type="SUPFAM" id="SSF46955">
    <property type="entry name" value="Putative DNA-binding domain"/>
    <property type="match status" value="1"/>
</dbReference>
<dbReference type="RefSeq" id="WP_110265525.1">
    <property type="nucleotide sequence ID" value="NZ_CAWNXA010000006.1"/>
</dbReference>
<accession>A0A318E6X8</accession>
<dbReference type="GO" id="GO:0003677">
    <property type="term" value="F:DNA binding"/>
    <property type="evidence" value="ECO:0007669"/>
    <property type="project" value="UniProtKB-KW"/>
</dbReference>
<feature type="region of interest" description="Disordered" evidence="2">
    <location>
        <begin position="1"/>
        <end position="29"/>
    </location>
</feature>
<dbReference type="InterPro" id="IPR009061">
    <property type="entry name" value="DNA-bd_dom_put_sf"/>
</dbReference>
<comment type="caution">
    <text evidence="4">The sequence shown here is derived from an EMBL/GenBank/DDBJ whole genome shotgun (WGS) entry which is preliminary data.</text>
</comment>
<feature type="compositionally biased region" description="Basic residues" evidence="2">
    <location>
        <begin position="1"/>
        <end position="11"/>
    </location>
</feature>
<evidence type="ECO:0000313" key="4">
    <source>
        <dbReference type="EMBL" id="PXV67210.1"/>
    </source>
</evidence>
<evidence type="ECO:0000256" key="1">
    <source>
        <dbReference type="ARBA" id="ARBA00023125"/>
    </source>
</evidence>
<keyword evidence="1" id="KW-0238">DNA-binding</keyword>
<name>A0A318E6X8_9GAMM</name>
<evidence type="ECO:0000313" key="5">
    <source>
        <dbReference type="Proteomes" id="UP000248330"/>
    </source>
</evidence>
<evidence type="ECO:0000259" key="3">
    <source>
        <dbReference type="PROSITE" id="PS50937"/>
    </source>
</evidence>
<dbReference type="Pfam" id="PF13411">
    <property type="entry name" value="MerR_1"/>
    <property type="match status" value="1"/>
</dbReference>
<dbReference type="OrthoDB" id="6716891at2"/>
<dbReference type="AlphaFoldDB" id="A0A318E6X8"/>
<evidence type="ECO:0000256" key="2">
    <source>
        <dbReference type="SAM" id="MobiDB-lite"/>
    </source>
</evidence>
<gene>
    <name evidence="4" type="ORF">C8D93_106187</name>
</gene>
<dbReference type="Proteomes" id="UP000248330">
    <property type="component" value="Unassembled WGS sequence"/>
</dbReference>
<keyword evidence="5" id="KW-1185">Reference proteome</keyword>
<dbReference type="PROSITE" id="PS50937">
    <property type="entry name" value="HTH_MERR_2"/>
    <property type="match status" value="1"/>
</dbReference>
<dbReference type="InterPro" id="IPR047057">
    <property type="entry name" value="MerR_fam"/>
</dbReference>